<dbReference type="PANTHER" id="PTHR45749">
    <property type="match status" value="1"/>
</dbReference>
<sequence>MSKRTYLSGSEKRKRLAIQKENISKLPKLTSFFTLEETNRQTEFSTSSFQGNSLSSSNGYKDWKHISNFLMELENSSLHRIVAVVKFLASRGLGFRGDDEMLGSQNNGNYLGCLELISEFHPFLTDHIQNYGNRGKGTKYYSISVDSTLDLSHVDQLNFIVRFVKDGKPIERFLLFLPIEEHKAQYMADTVLNFLENLKIPIKNCREQSYDNAANMAGNYSGLQARIKEQWKFAIFVPCATHSLNLVGAQAVGCVSEAVAYFQFVQKLFNFFSSSNNRWKILKECLGGQKVLKSLSETRWSARAGAINALHNAYDHIFEALLLIAKNTDQSAETRNEAKSIGKKNGKIGDHYPN</sequence>
<keyword evidence="2" id="KW-1185">Reference proteome</keyword>
<proteinExistence type="predicted"/>
<gene>
    <name evidence="3" type="primary">LOC112690800</name>
</gene>
<name>A0A8B8GDB6_9HEMI</name>
<evidence type="ECO:0000313" key="2">
    <source>
        <dbReference type="Proteomes" id="UP000694846"/>
    </source>
</evidence>
<reference evidence="3" key="1">
    <citation type="submission" date="2025-08" db="UniProtKB">
        <authorList>
            <consortium name="RefSeq"/>
        </authorList>
    </citation>
    <scope>IDENTIFICATION</scope>
    <source>
        <tissue evidence="3">Whole body</tissue>
    </source>
</reference>
<dbReference type="Proteomes" id="UP000694846">
    <property type="component" value="Unplaced"/>
</dbReference>
<dbReference type="GeneID" id="112690800"/>
<protein>
    <submittedName>
        <fullName evidence="3">Zinc finger MYM-type protein 1-like</fullName>
    </submittedName>
</protein>
<dbReference type="OrthoDB" id="6623362at2759"/>
<dbReference type="InterPro" id="IPR012337">
    <property type="entry name" value="RNaseH-like_sf"/>
</dbReference>
<organism evidence="2 3">
    <name type="scientific">Sipha flava</name>
    <name type="common">yellow sugarcane aphid</name>
    <dbReference type="NCBI Taxonomy" id="143950"/>
    <lineage>
        <taxon>Eukaryota</taxon>
        <taxon>Metazoa</taxon>
        <taxon>Ecdysozoa</taxon>
        <taxon>Arthropoda</taxon>
        <taxon>Hexapoda</taxon>
        <taxon>Insecta</taxon>
        <taxon>Pterygota</taxon>
        <taxon>Neoptera</taxon>
        <taxon>Paraneoptera</taxon>
        <taxon>Hemiptera</taxon>
        <taxon>Sternorrhyncha</taxon>
        <taxon>Aphidomorpha</taxon>
        <taxon>Aphidoidea</taxon>
        <taxon>Aphididae</taxon>
        <taxon>Sipha</taxon>
    </lineage>
</organism>
<evidence type="ECO:0000313" key="3">
    <source>
        <dbReference type="RefSeq" id="XP_025420677.1"/>
    </source>
</evidence>
<accession>A0A8B8GDB6</accession>
<dbReference type="PANTHER" id="PTHR45749:SF23">
    <property type="entry name" value="ZINC FINGER MYM-TYPE PROTEIN 1-LIKE"/>
    <property type="match status" value="1"/>
</dbReference>
<dbReference type="RefSeq" id="XP_025420677.1">
    <property type="nucleotide sequence ID" value="XM_025564892.1"/>
</dbReference>
<feature type="region of interest" description="Disordered" evidence="1">
    <location>
        <begin position="335"/>
        <end position="354"/>
    </location>
</feature>
<dbReference type="SUPFAM" id="SSF53098">
    <property type="entry name" value="Ribonuclease H-like"/>
    <property type="match status" value="1"/>
</dbReference>
<evidence type="ECO:0000256" key="1">
    <source>
        <dbReference type="SAM" id="MobiDB-lite"/>
    </source>
</evidence>
<dbReference type="AlphaFoldDB" id="A0A8B8GDB6"/>